<evidence type="ECO:0000256" key="1">
    <source>
        <dbReference type="ARBA" id="ARBA00009232"/>
    </source>
</evidence>
<dbReference type="EMBL" id="VWOX01000001">
    <property type="protein sequence ID" value="KAA5546962.1"/>
    <property type="molecule type" value="Genomic_DNA"/>
</dbReference>
<keyword evidence="4 5" id="KW-0234">DNA repair</keyword>
<evidence type="ECO:0000256" key="5">
    <source>
        <dbReference type="HAMAP-Rule" id="MF_00527"/>
    </source>
</evidence>
<dbReference type="GO" id="GO:0006284">
    <property type="term" value="P:base-excision repair"/>
    <property type="evidence" value="ECO:0007669"/>
    <property type="project" value="InterPro"/>
</dbReference>
<dbReference type="GO" id="GO:0003905">
    <property type="term" value="F:alkylbase DNA N-glycosylase activity"/>
    <property type="evidence" value="ECO:0007669"/>
    <property type="project" value="InterPro"/>
</dbReference>
<dbReference type="CDD" id="cd00540">
    <property type="entry name" value="AAG"/>
    <property type="match status" value="1"/>
</dbReference>
<dbReference type="Pfam" id="PF02245">
    <property type="entry name" value="Pur_DNA_glyco"/>
    <property type="match status" value="1"/>
</dbReference>
<dbReference type="Proteomes" id="UP000324479">
    <property type="component" value="Unassembled WGS sequence"/>
</dbReference>
<dbReference type="GO" id="GO:0003677">
    <property type="term" value="F:DNA binding"/>
    <property type="evidence" value="ECO:0007669"/>
    <property type="project" value="InterPro"/>
</dbReference>
<dbReference type="FunFam" id="3.10.300.10:FF:000001">
    <property type="entry name" value="Putative 3-methyladenine DNA glycosylase"/>
    <property type="match status" value="1"/>
</dbReference>
<evidence type="ECO:0000313" key="7">
    <source>
        <dbReference type="Proteomes" id="UP000324479"/>
    </source>
</evidence>
<dbReference type="Gene3D" id="3.10.300.10">
    <property type="entry name" value="Methylpurine-DNA glycosylase (MPG)"/>
    <property type="match status" value="1"/>
</dbReference>
<keyword evidence="2 5" id="KW-0227">DNA damage</keyword>
<keyword evidence="7" id="KW-1185">Reference proteome</keyword>
<evidence type="ECO:0000256" key="3">
    <source>
        <dbReference type="ARBA" id="ARBA00022801"/>
    </source>
</evidence>
<proteinExistence type="inferred from homology"/>
<dbReference type="PANTHER" id="PTHR10429">
    <property type="entry name" value="DNA-3-METHYLADENINE GLYCOSYLASE"/>
    <property type="match status" value="1"/>
</dbReference>
<dbReference type="InterPro" id="IPR036995">
    <property type="entry name" value="MPG_sf"/>
</dbReference>
<dbReference type="PANTHER" id="PTHR10429:SF0">
    <property type="entry name" value="DNA-3-METHYLADENINE GLYCOSYLASE"/>
    <property type="match status" value="1"/>
</dbReference>
<evidence type="ECO:0000256" key="4">
    <source>
        <dbReference type="ARBA" id="ARBA00023204"/>
    </source>
</evidence>
<dbReference type="SUPFAM" id="SSF50486">
    <property type="entry name" value="FMT C-terminal domain-like"/>
    <property type="match status" value="1"/>
</dbReference>
<reference evidence="6 7" key="1">
    <citation type="submission" date="2019-08" db="EMBL/GenBank/DDBJ databases">
        <authorList>
            <person name="Dhanesh K."/>
            <person name="Kumar G."/>
            <person name="Sasikala C."/>
            <person name="Venkata Ramana C."/>
        </authorList>
    </citation>
    <scope>NUCLEOTIDE SEQUENCE [LARGE SCALE GENOMIC DNA]</scope>
    <source>
        <strain evidence="6 7">JC645</strain>
    </source>
</reference>
<protein>
    <recommendedName>
        <fullName evidence="5">Putative 3-methyladenine DNA glycosylase</fullName>
        <ecNumber evidence="5">3.2.2.-</ecNumber>
    </recommendedName>
</protein>
<dbReference type="HAMAP" id="MF_00527">
    <property type="entry name" value="3MGH"/>
    <property type="match status" value="1"/>
</dbReference>
<comment type="similarity">
    <text evidence="1 5">Belongs to the DNA glycosylase MPG family.</text>
</comment>
<keyword evidence="3 5" id="KW-0378">Hydrolase</keyword>
<dbReference type="InterPro" id="IPR011034">
    <property type="entry name" value="Formyl_transferase-like_C_sf"/>
</dbReference>
<sequence length="206" mass="22659">MKQAPSIPISGERLTTDFYQQATATVAKALIGKAILHRVGAVWLGGWIVETEAYLHVRDPASHSARGLTASNRSMFQAPGTLYVYPIHAKHCLNAVTESAGQGAAVLIRAIEPVWGTERMQSHRGPVNMRRLTAGPAMLCQALDIDRRDDGRSLTHDPDLGIFEASEVPPRAVATTRRIGISKSAHRMLRFVDPQSPFLSRPYRKK</sequence>
<name>A0A5M6DL31_9BACT</name>
<accession>A0A5M6DL31</accession>
<comment type="caution">
    <text evidence="6">The sequence shown here is derived from an EMBL/GenBank/DDBJ whole genome shotgun (WGS) entry which is preliminary data.</text>
</comment>
<gene>
    <name evidence="6" type="ORF">FYK55_00635</name>
</gene>
<organism evidence="6 7">
    <name type="scientific">Roseiconus nitratireducens</name>
    <dbReference type="NCBI Taxonomy" id="2605748"/>
    <lineage>
        <taxon>Bacteria</taxon>
        <taxon>Pseudomonadati</taxon>
        <taxon>Planctomycetota</taxon>
        <taxon>Planctomycetia</taxon>
        <taxon>Pirellulales</taxon>
        <taxon>Pirellulaceae</taxon>
        <taxon>Roseiconus</taxon>
    </lineage>
</organism>
<dbReference type="AlphaFoldDB" id="A0A5M6DL31"/>
<dbReference type="InterPro" id="IPR003180">
    <property type="entry name" value="MPG"/>
</dbReference>
<dbReference type="NCBIfam" id="TIGR00567">
    <property type="entry name" value="3mg"/>
    <property type="match status" value="1"/>
</dbReference>
<evidence type="ECO:0000313" key="6">
    <source>
        <dbReference type="EMBL" id="KAA5546962.1"/>
    </source>
</evidence>
<evidence type="ECO:0000256" key="2">
    <source>
        <dbReference type="ARBA" id="ARBA00022763"/>
    </source>
</evidence>
<dbReference type="EC" id="3.2.2.-" evidence="5"/>
<dbReference type="RefSeq" id="WP_150074069.1">
    <property type="nucleotide sequence ID" value="NZ_VWOX01000001.1"/>
</dbReference>